<dbReference type="InterPro" id="IPR004846">
    <property type="entry name" value="T2SS/T3SS_dom"/>
</dbReference>
<evidence type="ECO:0000313" key="6">
    <source>
        <dbReference type="EMBL" id="CSC29818.1"/>
    </source>
</evidence>
<dbReference type="InterPro" id="IPR011514">
    <property type="entry name" value="Secretin_N_2"/>
</dbReference>
<evidence type="ECO:0000256" key="2">
    <source>
        <dbReference type="ARBA" id="ARBA00023136"/>
    </source>
</evidence>
<dbReference type="PANTHER" id="PTHR30332:SF17">
    <property type="entry name" value="TYPE IV PILIATION SYSTEM PROTEIN DR_0774-RELATED"/>
    <property type="match status" value="1"/>
</dbReference>
<evidence type="ECO:0000259" key="5">
    <source>
        <dbReference type="SMART" id="SM00965"/>
    </source>
</evidence>
<keyword evidence="3" id="KW-0998">Cell outer membrane</keyword>
<dbReference type="NCBIfam" id="TIGR02519">
    <property type="entry name" value="pilus_MshL"/>
    <property type="match status" value="1"/>
</dbReference>
<accession>A0A655Y6F1</accession>
<dbReference type="InterPro" id="IPR011662">
    <property type="entry name" value="Secretin/TonB_short_N"/>
</dbReference>
<dbReference type="PANTHER" id="PTHR30332">
    <property type="entry name" value="PROBABLE GENERAL SECRETION PATHWAY PROTEIN D"/>
    <property type="match status" value="1"/>
</dbReference>
<sequence>MRKIVLASVVTSLVGCSMGHRDPVEAKQALNQAINETNSRQIDQLPPSVEADLMPDMDTLTASEPKTLQRFRIQAEDVEAKAFFASLVQGTEYSTAIHPAVTGRITLNLTDVTLDEALGVVRDLYGFEVVKEGKVIQVYPAGLRTVTIPVDYLQFKRTGRSLTSITTGTITNTDTNNSSSSSSSSSGSSDGNSSSSSSRRSDSRGGTEIETTNESDFWPLLEKAVAQLLGGSGGQTVIANPQAGVLTLRAYPDEIRQVNEFLGISQQRMHRQVILEAKILEVTLSDGYQQGINWSKAFSSNGAGYNIGSGTITQDSSGNPITSALPGLDAIGSLLGGQSNVVISSGSFDAVISFMATQGDLNVLSSPRVTASNNQKAVIKVGTDEYYVTDLSSVVGTGDNAQASPDITLTPFFSGISLDVTPQIDDQGNVLLHVHPAVIEVEQQTKIITYNSQEITLPLARSSIRESDSVIRAKDGDVVVIGGLMKTNTIERVSKVPFLGDVPGLGNLFRNISNQTQKTELVILLKPTVVGVNTWQKELERSRSLLQEWFPDSQ</sequence>
<dbReference type="Pfam" id="PF07655">
    <property type="entry name" value="Secretin_N_2"/>
    <property type="match status" value="1"/>
</dbReference>
<keyword evidence="1" id="KW-0813">Transport</keyword>
<proteinExistence type="predicted"/>
<dbReference type="Pfam" id="PF00263">
    <property type="entry name" value="Secretin"/>
    <property type="match status" value="1"/>
</dbReference>
<dbReference type="KEGG" id="vcz:VAB027_3429"/>
<dbReference type="SMART" id="SM00965">
    <property type="entry name" value="STN"/>
    <property type="match status" value="1"/>
</dbReference>
<dbReference type="GO" id="GO:0009306">
    <property type="term" value="P:protein secretion"/>
    <property type="evidence" value="ECO:0007669"/>
    <property type="project" value="InterPro"/>
</dbReference>
<evidence type="ECO:0000256" key="3">
    <source>
        <dbReference type="ARBA" id="ARBA00023237"/>
    </source>
</evidence>
<dbReference type="InterPro" id="IPR001775">
    <property type="entry name" value="GspD/PilQ"/>
</dbReference>
<dbReference type="InterPro" id="IPR050810">
    <property type="entry name" value="Bact_Secretion_Sys_Channel"/>
</dbReference>
<dbReference type="EMBL" id="CWQJ01000013">
    <property type="protein sequence ID" value="CSC29818.1"/>
    <property type="molecule type" value="Genomic_DNA"/>
</dbReference>
<feature type="region of interest" description="Disordered" evidence="4">
    <location>
        <begin position="166"/>
        <end position="213"/>
    </location>
</feature>
<dbReference type="PRINTS" id="PR00811">
    <property type="entry name" value="BCTERIALGSPD"/>
</dbReference>
<dbReference type="RefSeq" id="WP_001227128.1">
    <property type="nucleotide sequence ID" value="NZ_CP010812.1"/>
</dbReference>
<dbReference type="Gene3D" id="3.55.50.30">
    <property type="match status" value="1"/>
</dbReference>
<keyword evidence="2" id="KW-0472">Membrane</keyword>
<evidence type="ECO:0000313" key="7">
    <source>
        <dbReference type="Proteomes" id="UP000046067"/>
    </source>
</evidence>
<dbReference type="GO" id="GO:0019867">
    <property type="term" value="C:outer membrane"/>
    <property type="evidence" value="ECO:0007669"/>
    <property type="project" value="InterPro"/>
</dbReference>
<dbReference type="AlphaFoldDB" id="A0A655Y6F1"/>
<gene>
    <name evidence="6" type="primary">pulD</name>
    <name evidence="6" type="ORF">ERS013201_02279</name>
</gene>
<feature type="domain" description="Secretin/TonB short N-terminal" evidence="5">
    <location>
        <begin position="93"/>
        <end position="141"/>
    </location>
</feature>
<name>A0A655Y6F1_VIBCL</name>
<evidence type="ECO:0000256" key="1">
    <source>
        <dbReference type="ARBA" id="ARBA00022448"/>
    </source>
</evidence>
<feature type="compositionally biased region" description="Low complexity" evidence="4">
    <location>
        <begin position="166"/>
        <end position="198"/>
    </location>
</feature>
<dbReference type="InterPro" id="IPR013358">
    <property type="entry name" value="Pilus_biogenesis_MshL"/>
</dbReference>
<organism evidence="6 7">
    <name type="scientific">Vibrio cholerae</name>
    <dbReference type="NCBI Taxonomy" id="666"/>
    <lineage>
        <taxon>Bacteria</taxon>
        <taxon>Pseudomonadati</taxon>
        <taxon>Pseudomonadota</taxon>
        <taxon>Gammaproteobacteria</taxon>
        <taxon>Vibrionales</taxon>
        <taxon>Vibrionaceae</taxon>
        <taxon>Vibrio</taxon>
    </lineage>
</organism>
<protein>
    <submittedName>
        <fullName evidence="6">MSHA biogenesis protein MshL</fullName>
    </submittedName>
</protein>
<dbReference type="PROSITE" id="PS51257">
    <property type="entry name" value="PROKAR_LIPOPROTEIN"/>
    <property type="match status" value="1"/>
</dbReference>
<dbReference type="GO" id="GO:0009297">
    <property type="term" value="P:pilus assembly"/>
    <property type="evidence" value="ECO:0007669"/>
    <property type="project" value="InterPro"/>
</dbReference>
<dbReference type="Proteomes" id="UP000046067">
    <property type="component" value="Unassembled WGS sequence"/>
</dbReference>
<reference evidence="6 7" key="1">
    <citation type="submission" date="2015-07" db="EMBL/GenBank/DDBJ databases">
        <authorList>
            <consortium name="Pathogen Informatics"/>
        </authorList>
    </citation>
    <scope>NUCLEOTIDE SEQUENCE [LARGE SCALE GENOMIC DNA]</scope>
    <source>
        <strain evidence="6 7">A325</strain>
    </source>
</reference>
<dbReference type="GO" id="GO:0015627">
    <property type="term" value="C:type II protein secretion system complex"/>
    <property type="evidence" value="ECO:0007669"/>
    <property type="project" value="TreeGrafter"/>
</dbReference>
<evidence type="ECO:0000256" key="4">
    <source>
        <dbReference type="SAM" id="MobiDB-lite"/>
    </source>
</evidence>